<dbReference type="Proteomes" id="UP000772434">
    <property type="component" value="Unassembled WGS sequence"/>
</dbReference>
<dbReference type="AlphaFoldDB" id="A0A9P5P529"/>
<evidence type="ECO:0000256" key="1">
    <source>
        <dbReference type="SAM" id="SignalP"/>
    </source>
</evidence>
<keyword evidence="1" id="KW-0732">Signal</keyword>
<sequence>MIAQHSASFSMHVSSLAMSLPLSILHSLYTTITKGLSSSFCLDYPELVTSQTVYFVSGGYVLVYSCPCNDDTQLYRLPDHTVVRAGTPVHPTHQGTLQAYEPKWVAFLSSDISSSGYSGSIWMFFRREANVLHFELQLDGHLSFHLKTSDEDRRMRNTCWAHIASGKTRVITEEYIYVQPGNGCYMMSP</sequence>
<feature type="signal peptide" evidence="1">
    <location>
        <begin position="1"/>
        <end position="19"/>
    </location>
</feature>
<name>A0A9P5P529_9AGAR</name>
<accession>A0A9P5P529</accession>
<evidence type="ECO:0000313" key="2">
    <source>
        <dbReference type="EMBL" id="KAF9058994.1"/>
    </source>
</evidence>
<gene>
    <name evidence="2" type="ORF">BDP27DRAFT_528903</name>
</gene>
<organism evidence="2 3">
    <name type="scientific">Rhodocollybia butyracea</name>
    <dbReference type="NCBI Taxonomy" id="206335"/>
    <lineage>
        <taxon>Eukaryota</taxon>
        <taxon>Fungi</taxon>
        <taxon>Dikarya</taxon>
        <taxon>Basidiomycota</taxon>
        <taxon>Agaricomycotina</taxon>
        <taxon>Agaricomycetes</taxon>
        <taxon>Agaricomycetidae</taxon>
        <taxon>Agaricales</taxon>
        <taxon>Marasmiineae</taxon>
        <taxon>Omphalotaceae</taxon>
        <taxon>Rhodocollybia</taxon>
    </lineage>
</organism>
<proteinExistence type="predicted"/>
<keyword evidence="3" id="KW-1185">Reference proteome</keyword>
<reference evidence="2" key="1">
    <citation type="submission" date="2020-11" db="EMBL/GenBank/DDBJ databases">
        <authorList>
            <consortium name="DOE Joint Genome Institute"/>
            <person name="Ahrendt S."/>
            <person name="Riley R."/>
            <person name="Andreopoulos W."/>
            <person name="Labutti K."/>
            <person name="Pangilinan J."/>
            <person name="Ruiz-Duenas F.J."/>
            <person name="Barrasa J.M."/>
            <person name="Sanchez-Garcia M."/>
            <person name="Camarero S."/>
            <person name="Miyauchi S."/>
            <person name="Serrano A."/>
            <person name="Linde D."/>
            <person name="Babiker R."/>
            <person name="Drula E."/>
            <person name="Ayuso-Fernandez I."/>
            <person name="Pacheco R."/>
            <person name="Padilla G."/>
            <person name="Ferreira P."/>
            <person name="Barriuso J."/>
            <person name="Kellner H."/>
            <person name="Castanera R."/>
            <person name="Alfaro M."/>
            <person name="Ramirez L."/>
            <person name="Pisabarro A.G."/>
            <person name="Kuo A."/>
            <person name="Tritt A."/>
            <person name="Lipzen A."/>
            <person name="He G."/>
            <person name="Yan M."/>
            <person name="Ng V."/>
            <person name="Cullen D."/>
            <person name="Martin F."/>
            <person name="Rosso M.-N."/>
            <person name="Henrissat B."/>
            <person name="Hibbett D."/>
            <person name="Martinez A.T."/>
            <person name="Grigoriev I.V."/>
        </authorList>
    </citation>
    <scope>NUCLEOTIDE SEQUENCE</scope>
    <source>
        <strain evidence="2">AH 40177</strain>
    </source>
</reference>
<protein>
    <submittedName>
        <fullName evidence="2">Uncharacterized protein</fullName>
    </submittedName>
</protein>
<comment type="caution">
    <text evidence="2">The sequence shown here is derived from an EMBL/GenBank/DDBJ whole genome shotgun (WGS) entry which is preliminary data.</text>
</comment>
<dbReference type="OrthoDB" id="2688364at2759"/>
<evidence type="ECO:0000313" key="3">
    <source>
        <dbReference type="Proteomes" id="UP000772434"/>
    </source>
</evidence>
<dbReference type="EMBL" id="JADNRY010000333">
    <property type="protein sequence ID" value="KAF9058994.1"/>
    <property type="molecule type" value="Genomic_DNA"/>
</dbReference>
<feature type="chain" id="PRO_5040425427" evidence="1">
    <location>
        <begin position="20"/>
        <end position="189"/>
    </location>
</feature>